<reference evidence="1" key="1">
    <citation type="submission" date="2020-12" db="EMBL/GenBank/DDBJ databases">
        <authorList>
            <person name="Mcmullen J.G."/>
        </authorList>
    </citation>
    <scope>NUCLEOTIDE SEQUENCE</scope>
    <source>
        <strain evidence="1">Dm-2019-70</strain>
    </source>
</reference>
<dbReference type="RefSeq" id="WP_085769700.1">
    <property type="nucleotide sequence ID" value="NZ_CP019739.1"/>
</dbReference>
<gene>
    <name evidence="1" type="ORF">JK167_12305</name>
</gene>
<dbReference type="Proteomes" id="UP000676478">
    <property type="component" value="Unassembled WGS sequence"/>
</dbReference>
<accession>A0A1W6NKT4</accession>
<dbReference type="AlphaFoldDB" id="A0A1W6NKT4"/>
<organism evidence="1 2">
    <name type="scientific">Levilactobacillus brevis</name>
    <name type="common">Lactobacillus brevis</name>
    <dbReference type="NCBI Taxonomy" id="1580"/>
    <lineage>
        <taxon>Bacteria</taxon>
        <taxon>Bacillati</taxon>
        <taxon>Bacillota</taxon>
        <taxon>Bacilli</taxon>
        <taxon>Lactobacillales</taxon>
        <taxon>Lactobacillaceae</taxon>
        <taxon>Levilactobacillus</taxon>
    </lineage>
</organism>
<dbReference type="EMBL" id="JAERKF010000018">
    <property type="protein sequence ID" value="MBS1011602.1"/>
    <property type="molecule type" value="Genomic_DNA"/>
</dbReference>
<reference evidence="1" key="2">
    <citation type="submission" date="2022-09" db="EMBL/GenBank/DDBJ databases">
        <title>Genome-inferred correspondence between phylogeny and metabolic traits in the wild Drosophila gut microbiome.</title>
        <authorList>
            <person name="Bueno E."/>
            <person name="Blow F."/>
            <person name="Douglas A.E."/>
        </authorList>
    </citation>
    <scope>NUCLEOTIDE SEQUENCE</scope>
    <source>
        <strain evidence="1">Dm-2019-70</strain>
    </source>
</reference>
<protein>
    <submittedName>
        <fullName evidence="1">Uncharacterized protein</fullName>
    </submittedName>
</protein>
<evidence type="ECO:0000313" key="2">
    <source>
        <dbReference type="Proteomes" id="UP000676478"/>
    </source>
</evidence>
<comment type="caution">
    <text evidence="1">The sequence shown here is derived from an EMBL/GenBank/DDBJ whole genome shotgun (WGS) entry which is preliminary data.</text>
</comment>
<proteinExistence type="predicted"/>
<sequence>MTTVKVDPKLSEQSTKLPDGSTIYISDMYRGRHSDVVHFKFFNSPHMNFCINKERLVNNAHITAHDLAKYEEFLIKLI</sequence>
<evidence type="ECO:0000313" key="1">
    <source>
        <dbReference type="EMBL" id="MBS1011602.1"/>
    </source>
</evidence>
<name>A0A1W6NKT4_LEVBR</name>